<evidence type="ECO:0000313" key="2">
    <source>
        <dbReference type="Proteomes" id="UP000596248"/>
    </source>
</evidence>
<dbReference type="EMBL" id="CP069127">
    <property type="protein sequence ID" value="QRG66759.1"/>
    <property type="molecule type" value="Genomic_DNA"/>
</dbReference>
<sequence length="291" mass="32197">MKKKWWVLGTSLGLGAVLLWGAGLPVQADDSGVAVYQSAMKQMKAESSLTAHVKLDLIDNGKPLFTMSSVAKVDREKQEASVSGSWEDLVGDQTEDFQVFREDGKVIFKKAESDTFSVFEQKGWGKKRFEGVSGEPPVIVEQVRNIMLGNIREHTAVETMPDGSKQVSLQVAEQELPAFANKAATMFFTKMAEHAQDAASGKHLPASLPQLQQDIRVERLKLNATIDRNNRIERQSAEIHVAGSDAAGKEHQLTLKLDVTLSDLSQTQVEHVDLTGKKVEHVEGWHRPAWK</sequence>
<evidence type="ECO:0000313" key="1">
    <source>
        <dbReference type="EMBL" id="QRG66759.1"/>
    </source>
</evidence>
<reference evidence="1 2" key="1">
    <citation type="submission" date="2021-01" db="EMBL/GenBank/DDBJ databases">
        <title>Identification of strong promoters based on the transcriptome of Brevibacillus choshinensis.</title>
        <authorList>
            <person name="Yao D."/>
            <person name="Zhang K."/>
            <person name="Wu J."/>
        </authorList>
    </citation>
    <scope>NUCLEOTIDE SEQUENCE [LARGE SCALE GENOMIC DNA]</scope>
    <source>
        <strain evidence="1 2">HPD31-SP3</strain>
    </source>
</reference>
<organism evidence="1 2">
    <name type="scientific">Brevibacillus choshinensis</name>
    <dbReference type="NCBI Taxonomy" id="54911"/>
    <lineage>
        <taxon>Bacteria</taxon>
        <taxon>Bacillati</taxon>
        <taxon>Bacillota</taxon>
        <taxon>Bacilli</taxon>
        <taxon>Bacillales</taxon>
        <taxon>Paenibacillaceae</taxon>
        <taxon>Brevibacillus</taxon>
    </lineage>
</organism>
<protein>
    <submittedName>
        <fullName evidence="1">Uncharacterized protein</fullName>
    </submittedName>
</protein>
<proteinExistence type="predicted"/>
<dbReference type="Proteomes" id="UP000596248">
    <property type="component" value="Chromosome"/>
</dbReference>
<keyword evidence="2" id="KW-1185">Reference proteome</keyword>
<gene>
    <name evidence="1" type="ORF">JNE38_25275</name>
</gene>
<dbReference type="RefSeq" id="WP_203353824.1">
    <property type="nucleotide sequence ID" value="NZ_CP069127.1"/>
</dbReference>
<name>A0ABX7FM47_BRECH</name>
<accession>A0ABX7FM47</accession>